<reference evidence="2 3" key="1">
    <citation type="journal article" date="2018" name="BMC Genomics">
        <title>Genomic comparison of Trypanosoma conorhini and Trypanosoma rangeli to Trypanosoma cruzi strains of high and low virulence.</title>
        <authorList>
            <person name="Bradwell K.R."/>
            <person name="Koparde V.N."/>
            <person name="Matveyev A.V."/>
            <person name="Serrano M.G."/>
            <person name="Alves J.M."/>
            <person name="Parikh H."/>
            <person name="Huang B."/>
            <person name="Lee V."/>
            <person name="Espinosa-Alvarez O."/>
            <person name="Ortiz P.A."/>
            <person name="Costa-Martins A.G."/>
            <person name="Teixeira M.M."/>
            <person name="Buck G.A."/>
        </authorList>
    </citation>
    <scope>NUCLEOTIDE SEQUENCE [LARGE SCALE GENOMIC DNA]</scope>
    <source>
        <strain evidence="2 3">AM80</strain>
    </source>
</reference>
<evidence type="ECO:0000313" key="3">
    <source>
        <dbReference type="Proteomes" id="UP000283634"/>
    </source>
</evidence>
<keyword evidence="3" id="KW-1185">Reference proteome</keyword>
<dbReference type="EMBL" id="MKGL01000253">
    <property type="protein sequence ID" value="RNF01936.1"/>
    <property type="molecule type" value="Genomic_DNA"/>
</dbReference>
<evidence type="ECO:0000256" key="1">
    <source>
        <dbReference type="SAM" id="MobiDB-lite"/>
    </source>
</evidence>
<dbReference type="RefSeq" id="XP_029236619.1">
    <property type="nucleotide sequence ID" value="XM_029383572.1"/>
</dbReference>
<protein>
    <submittedName>
        <fullName evidence="2">Uncharacterized protein</fullName>
    </submittedName>
</protein>
<feature type="region of interest" description="Disordered" evidence="1">
    <location>
        <begin position="1"/>
        <end position="21"/>
    </location>
</feature>
<dbReference type="Proteomes" id="UP000283634">
    <property type="component" value="Unassembled WGS sequence"/>
</dbReference>
<proteinExistence type="predicted"/>
<gene>
    <name evidence="2" type="ORF">TraAM80_06740</name>
</gene>
<feature type="region of interest" description="Disordered" evidence="1">
    <location>
        <begin position="44"/>
        <end position="86"/>
    </location>
</feature>
<accession>A0A422N923</accession>
<dbReference type="GeneID" id="40330673"/>
<name>A0A422N923_TRYRA</name>
<organism evidence="2 3">
    <name type="scientific">Trypanosoma rangeli</name>
    <dbReference type="NCBI Taxonomy" id="5698"/>
    <lineage>
        <taxon>Eukaryota</taxon>
        <taxon>Discoba</taxon>
        <taxon>Euglenozoa</taxon>
        <taxon>Kinetoplastea</taxon>
        <taxon>Metakinetoplastina</taxon>
        <taxon>Trypanosomatida</taxon>
        <taxon>Trypanosomatidae</taxon>
        <taxon>Trypanosoma</taxon>
        <taxon>Herpetosoma</taxon>
    </lineage>
</organism>
<feature type="compositionally biased region" description="Polar residues" evidence="1">
    <location>
        <begin position="76"/>
        <end position="85"/>
    </location>
</feature>
<feature type="compositionally biased region" description="Polar residues" evidence="1">
    <location>
        <begin position="50"/>
        <end position="60"/>
    </location>
</feature>
<sequence length="108" mass="11546">MNGVGIFSYHGGKAPSPGEQPRAASYFSNILSFSASSGESLAVLPAPRGNQLSGDGSSTLPLHGSRTKGLKHHTDSSGPSINYKTSWRPLPDIKVKRRAPWGMQQLRD</sequence>
<comment type="caution">
    <text evidence="2">The sequence shown here is derived from an EMBL/GenBank/DDBJ whole genome shotgun (WGS) entry which is preliminary data.</text>
</comment>
<dbReference type="AlphaFoldDB" id="A0A422N923"/>
<evidence type="ECO:0000313" key="2">
    <source>
        <dbReference type="EMBL" id="RNF01936.1"/>
    </source>
</evidence>